<sequence>MAFQDFICVFLALNIISLLMLSAMLLTFSCSKAVKRHPVFINLILVCALSAAWLLFYDSAVLLLPPDVWNEQGVNTIINWQRDTILLMFITGFMSLVIHLAFTLRQIFHPISDRADLTRTILLIAAPYLSCLLPFAAVRPDPLFETFPFFIISFGVATTFLDVVLIFYYFRYRSFLQEMSPATGLTMSFGIRLLVLCLLRFFSAALPLAEEVIFVNLPSGDDSEDALFNRMSDAEILVEHAFPLFAAVFFCQKDILHFWFPCLVKNNQNKSQSSQEPIVPVETRNIVEIV</sequence>
<gene>
    <name evidence="2" type="ORF">M422DRAFT_783576</name>
</gene>
<feature type="transmembrane region" description="Helical" evidence="1">
    <location>
        <begin position="6"/>
        <end position="28"/>
    </location>
</feature>
<keyword evidence="1" id="KW-0472">Membrane</keyword>
<feature type="transmembrane region" description="Helical" evidence="1">
    <location>
        <begin position="149"/>
        <end position="170"/>
    </location>
</feature>
<reference evidence="2 3" key="1">
    <citation type="submission" date="2014-06" db="EMBL/GenBank/DDBJ databases">
        <title>Evolutionary Origins and Diversification of the Mycorrhizal Mutualists.</title>
        <authorList>
            <consortium name="DOE Joint Genome Institute"/>
            <consortium name="Mycorrhizal Genomics Consortium"/>
            <person name="Kohler A."/>
            <person name="Kuo A."/>
            <person name="Nagy L.G."/>
            <person name="Floudas D."/>
            <person name="Copeland A."/>
            <person name="Barry K.W."/>
            <person name="Cichocki N."/>
            <person name="Veneault-Fourrey C."/>
            <person name="LaButti K."/>
            <person name="Lindquist E.A."/>
            <person name="Lipzen A."/>
            <person name="Lundell T."/>
            <person name="Morin E."/>
            <person name="Murat C."/>
            <person name="Riley R."/>
            <person name="Ohm R."/>
            <person name="Sun H."/>
            <person name="Tunlid A."/>
            <person name="Henrissat B."/>
            <person name="Grigoriev I.V."/>
            <person name="Hibbett D.S."/>
            <person name="Martin F."/>
        </authorList>
    </citation>
    <scope>NUCLEOTIDE SEQUENCE [LARGE SCALE GENOMIC DNA]</scope>
    <source>
        <strain evidence="2 3">SS14</strain>
    </source>
</reference>
<feature type="transmembrane region" description="Helical" evidence="1">
    <location>
        <begin position="84"/>
        <end position="104"/>
    </location>
</feature>
<keyword evidence="1" id="KW-1133">Transmembrane helix</keyword>
<dbReference type="AlphaFoldDB" id="A0A0C9TPX9"/>
<dbReference type="HOGENOM" id="CLU_960324_0_0_1"/>
<feature type="transmembrane region" description="Helical" evidence="1">
    <location>
        <begin position="182"/>
        <end position="202"/>
    </location>
</feature>
<accession>A0A0C9TPX9</accession>
<evidence type="ECO:0000313" key="2">
    <source>
        <dbReference type="EMBL" id="KIJ32173.1"/>
    </source>
</evidence>
<proteinExistence type="predicted"/>
<dbReference type="Proteomes" id="UP000054279">
    <property type="component" value="Unassembled WGS sequence"/>
</dbReference>
<protein>
    <submittedName>
        <fullName evidence="2">Uncharacterized protein</fullName>
    </submittedName>
</protein>
<evidence type="ECO:0000256" key="1">
    <source>
        <dbReference type="SAM" id="Phobius"/>
    </source>
</evidence>
<keyword evidence="1" id="KW-0812">Transmembrane</keyword>
<name>A0A0C9TPX9_SPHS4</name>
<keyword evidence="3" id="KW-1185">Reference proteome</keyword>
<evidence type="ECO:0000313" key="3">
    <source>
        <dbReference type="Proteomes" id="UP000054279"/>
    </source>
</evidence>
<feature type="transmembrane region" description="Helical" evidence="1">
    <location>
        <begin position="116"/>
        <end position="137"/>
    </location>
</feature>
<organism evidence="2 3">
    <name type="scientific">Sphaerobolus stellatus (strain SS14)</name>
    <dbReference type="NCBI Taxonomy" id="990650"/>
    <lineage>
        <taxon>Eukaryota</taxon>
        <taxon>Fungi</taxon>
        <taxon>Dikarya</taxon>
        <taxon>Basidiomycota</taxon>
        <taxon>Agaricomycotina</taxon>
        <taxon>Agaricomycetes</taxon>
        <taxon>Phallomycetidae</taxon>
        <taxon>Geastrales</taxon>
        <taxon>Sphaerobolaceae</taxon>
        <taxon>Sphaerobolus</taxon>
    </lineage>
</organism>
<dbReference type="EMBL" id="KN837231">
    <property type="protein sequence ID" value="KIJ32173.1"/>
    <property type="molecule type" value="Genomic_DNA"/>
</dbReference>
<feature type="transmembrane region" description="Helical" evidence="1">
    <location>
        <begin position="40"/>
        <end position="64"/>
    </location>
</feature>